<keyword evidence="5" id="KW-1185">Reference proteome</keyword>
<accession>A0AAI8Z450</accession>
<dbReference type="Proteomes" id="UP001296104">
    <property type="component" value="Unassembled WGS sequence"/>
</dbReference>
<dbReference type="PANTHER" id="PTHR35340:SF5">
    <property type="entry name" value="ASST-DOMAIN-CONTAINING PROTEIN"/>
    <property type="match status" value="1"/>
</dbReference>
<keyword evidence="2" id="KW-0812">Transmembrane</keyword>
<dbReference type="PANTHER" id="PTHR35340">
    <property type="entry name" value="PQQ ENZYME REPEAT PROTEIN-RELATED"/>
    <property type="match status" value="1"/>
</dbReference>
<evidence type="ECO:0000256" key="2">
    <source>
        <dbReference type="SAM" id="Phobius"/>
    </source>
</evidence>
<keyword evidence="3" id="KW-0732">Signal</keyword>
<evidence type="ECO:0000256" key="1">
    <source>
        <dbReference type="SAM" id="MobiDB-lite"/>
    </source>
</evidence>
<dbReference type="AlphaFoldDB" id="A0AAI8Z450"/>
<evidence type="ECO:0000256" key="3">
    <source>
        <dbReference type="SAM" id="SignalP"/>
    </source>
</evidence>
<sequence length="674" mass="74919">MSPLATISSILTSILLTTKTSVADVTPFVNNAQYNAGKYGDYPTQTFKSNPAVTQVPRVNFMKPFTNCDDGSYLFLTPRGHAPDPTLVILDPSGSPIWASTKTYGEVYNLQVQQYKGESFLTFWGGDDTIGGHGEGNYYMLDQGYNQRYRIGAANKLGADLHAFTITKDDTALITIYQAIATDLSSASQWRTRGWIWDSVFQEIDIETGELHFQWRASDHVPITNSYTDMNAATQTDPWDVYHINSVEKDDLGNYLISIRFLRAILYIDGRTGEVLWQLGGKDNSFEDLSDGKATVSLGQHDAHWHNDHRYITYFDNRADWYNQMDDQSRGTRIEVDLERMTARLDQTFTDPNYKILSTSQGSYQTLPNGNVVLGYGFNGVIAEFSPEGELLCDAYLQPASTFTTGNVQSYRNLRFNWTATPSYPPDLVLEGSRLYFSWNGATEVDTWLLVGSDTADETDQPSERAIQDAIVVGRTGFETVYRICKDDGLGQYVRAIALDKNGVALGGTNVVDTGDLATGRGKDYPDYEDSEEYHAQKGQHGGDGDGDGDDDYQYDMHVGEGGNTWAEGEGVDDETEDLEILIGFAVFAVLSAGLVIGLLVCKERWLERRRRAGGPEASQGRVAAWRHKFSGFIARLRRNGRRDDFGEVSAKRGLLEGDSLAMAEAGDHPHPHP</sequence>
<organism evidence="4 5">
    <name type="scientific">Lecanosticta acicola</name>
    <dbReference type="NCBI Taxonomy" id="111012"/>
    <lineage>
        <taxon>Eukaryota</taxon>
        <taxon>Fungi</taxon>
        <taxon>Dikarya</taxon>
        <taxon>Ascomycota</taxon>
        <taxon>Pezizomycotina</taxon>
        <taxon>Dothideomycetes</taxon>
        <taxon>Dothideomycetidae</taxon>
        <taxon>Mycosphaerellales</taxon>
        <taxon>Mycosphaerellaceae</taxon>
        <taxon>Lecanosticta</taxon>
    </lineage>
</organism>
<feature type="signal peptide" evidence="3">
    <location>
        <begin position="1"/>
        <end position="23"/>
    </location>
</feature>
<proteinExistence type="predicted"/>
<name>A0AAI8Z450_9PEZI</name>
<keyword evidence="2" id="KW-0472">Membrane</keyword>
<evidence type="ECO:0000313" key="5">
    <source>
        <dbReference type="Proteomes" id="UP001296104"/>
    </source>
</evidence>
<comment type="caution">
    <text evidence="4">The sequence shown here is derived from an EMBL/GenBank/DDBJ whole genome shotgun (WGS) entry which is preliminary data.</text>
</comment>
<dbReference type="InterPro" id="IPR053143">
    <property type="entry name" value="Arylsulfate_ST"/>
</dbReference>
<dbReference type="InterPro" id="IPR039535">
    <property type="entry name" value="ASST-like"/>
</dbReference>
<reference evidence="4" key="1">
    <citation type="submission" date="2023-11" db="EMBL/GenBank/DDBJ databases">
        <authorList>
            <person name="Alioto T."/>
            <person name="Alioto T."/>
            <person name="Gomez Garrido J."/>
        </authorList>
    </citation>
    <scope>NUCLEOTIDE SEQUENCE</scope>
</reference>
<keyword evidence="2" id="KW-1133">Transmembrane helix</keyword>
<feature type="region of interest" description="Disordered" evidence="1">
    <location>
        <begin position="516"/>
        <end position="551"/>
    </location>
</feature>
<feature type="chain" id="PRO_5042491489" description="Arylsulfotransferase" evidence="3">
    <location>
        <begin position="24"/>
        <end position="674"/>
    </location>
</feature>
<feature type="compositionally biased region" description="Basic and acidic residues" evidence="1">
    <location>
        <begin position="533"/>
        <end position="544"/>
    </location>
</feature>
<evidence type="ECO:0000313" key="4">
    <source>
        <dbReference type="EMBL" id="CAK4032131.1"/>
    </source>
</evidence>
<feature type="transmembrane region" description="Helical" evidence="2">
    <location>
        <begin position="581"/>
        <end position="602"/>
    </location>
</feature>
<dbReference type="Pfam" id="PF14269">
    <property type="entry name" value="Arylsulfotran_2"/>
    <property type="match status" value="1"/>
</dbReference>
<dbReference type="EMBL" id="CAVMBE010000058">
    <property type="protein sequence ID" value="CAK4032131.1"/>
    <property type="molecule type" value="Genomic_DNA"/>
</dbReference>
<protein>
    <recommendedName>
        <fullName evidence="6">Arylsulfotransferase</fullName>
    </recommendedName>
</protein>
<gene>
    <name evidence="4" type="ORF">LECACI_7A007289</name>
</gene>
<evidence type="ECO:0008006" key="6">
    <source>
        <dbReference type="Google" id="ProtNLM"/>
    </source>
</evidence>